<sequence>MLPLIRKYSPLFGGSLVDLTRVEEERKPPGEPAGLRRVKTERGKPKQGRPRKKEPLRATKSHPIGQRAALQAHFVPPEVYLQDYESARPYYHGQRTVMIEDTLSSGF</sequence>
<dbReference type="Proteomes" id="UP000838412">
    <property type="component" value="Chromosome 8"/>
</dbReference>
<proteinExistence type="predicted"/>
<dbReference type="EMBL" id="OV696693">
    <property type="protein sequence ID" value="CAH1272546.1"/>
    <property type="molecule type" value="Genomic_DNA"/>
</dbReference>
<gene>
    <name evidence="2" type="primary">Hypp4879</name>
    <name evidence="2" type="ORF">BLAG_LOCUS24160</name>
</gene>
<evidence type="ECO:0000313" key="2">
    <source>
        <dbReference type="EMBL" id="CAH1272546.1"/>
    </source>
</evidence>
<keyword evidence="3" id="KW-1185">Reference proteome</keyword>
<feature type="region of interest" description="Disordered" evidence="1">
    <location>
        <begin position="23"/>
        <end position="69"/>
    </location>
</feature>
<evidence type="ECO:0000256" key="1">
    <source>
        <dbReference type="SAM" id="MobiDB-lite"/>
    </source>
</evidence>
<feature type="compositionally biased region" description="Basic residues" evidence="1">
    <location>
        <begin position="45"/>
        <end position="54"/>
    </location>
</feature>
<reference evidence="2" key="1">
    <citation type="submission" date="2022-01" db="EMBL/GenBank/DDBJ databases">
        <authorList>
            <person name="Braso-Vives M."/>
        </authorList>
    </citation>
    <scope>NUCLEOTIDE SEQUENCE</scope>
</reference>
<organism evidence="2 3">
    <name type="scientific">Branchiostoma lanceolatum</name>
    <name type="common">Common lancelet</name>
    <name type="synonym">Amphioxus lanceolatum</name>
    <dbReference type="NCBI Taxonomy" id="7740"/>
    <lineage>
        <taxon>Eukaryota</taxon>
        <taxon>Metazoa</taxon>
        <taxon>Chordata</taxon>
        <taxon>Cephalochordata</taxon>
        <taxon>Leptocardii</taxon>
        <taxon>Amphioxiformes</taxon>
        <taxon>Branchiostomatidae</taxon>
        <taxon>Branchiostoma</taxon>
    </lineage>
</organism>
<accession>A0A8K0ACU8</accession>
<name>A0A8K0ACU8_BRALA</name>
<dbReference type="AlphaFoldDB" id="A0A8K0ACU8"/>
<protein>
    <submittedName>
        <fullName evidence="2">Hypp4879 protein</fullName>
    </submittedName>
</protein>
<evidence type="ECO:0000313" key="3">
    <source>
        <dbReference type="Proteomes" id="UP000838412"/>
    </source>
</evidence>